<dbReference type="SUPFAM" id="SSF56349">
    <property type="entry name" value="DNA breaking-rejoining enzymes"/>
    <property type="match status" value="1"/>
</dbReference>
<protein>
    <recommendedName>
        <fullName evidence="3">Phage integrase SAM-like domain-containing protein</fullName>
    </recommendedName>
</protein>
<name>A0ABY8VAY6_9FLAO</name>
<evidence type="ECO:0000313" key="2">
    <source>
        <dbReference type="Proteomes" id="UP001223501"/>
    </source>
</evidence>
<evidence type="ECO:0008006" key="3">
    <source>
        <dbReference type="Google" id="ProtNLM"/>
    </source>
</evidence>
<organism evidence="1 2">
    <name type="scientific">Empedobacter falsenii</name>
    <dbReference type="NCBI Taxonomy" id="343874"/>
    <lineage>
        <taxon>Bacteria</taxon>
        <taxon>Pseudomonadati</taxon>
        <taxon>Bacteroidota</taxon>
        <taxon>Flavobacteriia</taxon>
        <taxon>Flavobacteriales</taxon>
        <taxon>Weeksellaceae</taxon>
        <taxon>Empedobacter</taxon>
    </lineage>
</organism>
<keyword evidence="2" id="KW-1185">Reference proteome</keyword>
<proteinExistence type="predicted"/>
<accession>A0ABY8VAY6</accession>
<dbReference type="EMBL" id="CP106831">
    <property type="protein sequence ID" value="WIH97783.1"/>
    <property type="molecule type" value="Genomic_DNA"/>
</dbReference>
<dbReference type="InterPro" id="IPR011010">
    <property type="entry name" value="DNA_brk_join_enz"/>
</dbReference>
<dbReference type="Proteomes" id="UP001223501">
    <property type="component" value="Chromosome"/>
</dbReference>
<gene>
    <name evidence="1" type="ORF">OBA43_02265</name>
</gene>
<dbReference type="RefSeq" id="WP_284583781.1">
    <property type="nucleotide sequence ID" value="NZ_CP106831.1"/>
</dbReference>
<sequence>MINYHLKSKQTNKSQSVDAYLTGYFKNSSDRLKISVGKTINPIDFGDAEANFKFDREKINKSKKHGVIIFKRALEDFETATSKTETYFIAMGYKPSKEDFKEHLLINLGRKVEIKEDDNRILLVDFIEQYCVERSLMSLKGQNPIKSNSLEKYRQVGTHVKNYQEHIKQEVYVDDFSFEMYMDFLEIINKIAIGKIVLKHNHIKSKSRLTNKLGYSLDTVNTITTKLRYILKQARIRGYNLHPTLFIDDERLVVGTGKGSRDFYFNEELLIKIYNHQPKSKDTQHAKDFIMIASTTGMRHQSVALIFDQHPVEIKTPSGEIFFAVKNQADKTGIKLLSPVMKPAMEVYNRLSRFPSYNSVTTITRQIRKLLIEMEIDDQINLTRTIFGVGEVRETKKLYEVASSHVCRASFITNALNLRMDRDKVKMMTHKGLNDGSAFSLYDKRSEIDRAIQFYEASKDLNSTFFTYK</sequence>
<reference evidence="1 2" key="1">
    <citation type="submission" date="2022-09" db="EMBL/GenBank/DDBJ databases">
        <title>Whole genome sequencing analysis of tet(X)-positive Empedobacter falsenii YWS9-3.</title>
        <authorList>
            <person name="Chen C."/>
            <person name="Lv Y.-L."/>
        </authorList>
    </citation>
    <scope>NUCLEOTIDE SEQUENCE [LARGE SCALE GENOMIC DNA]</scope>
    <source>
        <strain evidence="1 2">YWS9-3_T</strain>
    </source>
</reference>
<evidence type="ECO:0000313" key="1">
    <source>
        <dbReference type="EMBL" id="WIH97783.1"/>
    </source>
</evidence>